<evidence type="ECO:0000256" key="7">
    <source>
        <dbReference type="SAM" id="SignalP"/>
    </source>
</evidence>
<feature type="region of interest" description="Disordered" evidence="6">
    <location>
        <begin position="34"/>
        <end position="58"/>
    </location>
</feature>
<evidence type="ECO:0000313" key="8">
    <source>
        <dbReference type="EMBL" id="GIP16383.1"/>
    </source>
</evidence>
<dbReference type="CDD" id="cd13580">
    <property type="entry name" value="PBP2_AlgQ_like_1"/>
    <property type="match status" value="1"/>
</dbReference>
<keyword evidence="5" id="KW-0449">Lipoprotein</keyword>
<evidence type="ECO:0000256" key="1">
    <source>
        <dbReference type="ARBA" id="ARBA00022475"/>
    </source>
</evidence>
<evidence type="ECO:0000256" key="5">
    <source>
        <dbReference type="ARBA" id="ARBA00023288"/>
    </source>
</evidence>
<dbReference type="PANTHER" id="PTHR43649:SF33">
    <property type="entry name" value="POLYGALACTURONAN_RHAMNOGALACTURONAN-BINDING PROTEIN YTCQ"/>
    <property type="match status" value="1"/>
</dbReference>
<keyword evidence="9" id="KW-1185">Reference proteome</keyword>
<dbReference type="Gene3D" id="3.40.190.10">
    <property type="entry name" value="Periplasmic binding protein-like II"/>
    <property type="match status" value="2"/>
</dbReference>
<evidence type="ECO:0000256" key="3">
    <source>
        <dbReference type="ARBA" id="ARBA00023136"/>
    </source>
</evidence>
<proteinExistence type="predicted"/>
<dbReference type="Pfam" id="PF01547">
    <property type="entry name" value="SBP_bac_1"/>
    <property type="match status" value="1"/>
</dbReference>
<dbReference type="InterPro" id="IPR050490">
    <property type="entry name" value="Bact_solute-bd_prot1"/>
</dbReference>
<evidence type="ECO:0000256" key="2">
    <source>
        <dbReference type="ARBA" id="ARBA00022729"/>
    </source>
</evidence>
<evidence type="ECO:0000256" key="4">
    <source>
        <dbReference type="ARBA" id="ARBA00023139"/>
    </source>
</evidence>
<accession>A0A919YT30</accession>
<keyword evidence="1" id="KW-1003">Cell membrane</keyword>
<keyword evidence="2 7" id="KW-0732">Signal</keyword>
<feature type="compositionally biased region" description="Polar residues" evidence="6">
    <location>
        <begin position="34"/>
        <end position="55"/>
    </location>
</feature>
<organism evidence="8 9">
    <name type="scientific">Paenibacillus montaniterrae</name>
    <dbReference type="NCBI Taxonomy" id="429341"/>
    <lineage>
        <taxon>Bacteria</taxon>
        <taxon>Bacillati</taxon>
        <taxon>Bacillota</taxon>
        <taxon>Bacilli</taxon>
        <taxon>Bacillales</taxon>
        <taxon>Paenibacillaceae</taxon>
        <taxon>Paenibacillus</taxon>
    </lineage>
</organism>
<dbReference type="PROSITE" id="PS51257">
    <property type="entry name" value="PROKAR_LIPOPROTEIN"/>
    <property type="match status" value="1"/>
</dbReference>
<keyword evidence="3" id="KW-0472">Membrane</keyword>
<name>A0A919YT30_9BACL</name>
<sequence>MKNVNVRSKKGLALLLAAAMLIVGACSNGAGTKPANNGPTASPVSSNANQGANSTEGEEEPFPISLIYNFDGVEFPAPNNEIQTYIESVTNTKLTISALPGSAFEEKLPVMIASDDMPDAFPIPRRHQKLPYVINAIQSGVFWEIGPYLDQFPNLSKINPVIYENISYEGKIYGLPRERALARRAIQYRADWLANLNMEEPKTIDEFYNMLVAFKNNDPDGNNKHDTYGLSAKEVGVWFAPYFGAPNQWKVEDGKFIRDVQTEEFLNALKFEKKLYDEGLMNRDFAVVDRAQWSGAVETGQAGVRIDVTGSTIVLDTAAKENLGEEASFSMLSILEGEHGKRINMEGGHNGFFLFPKSSIKTEEHLLRVLKFFDDLAGEEISNLFQWGVEGVNYEVVDGKAVVLEVNSDAPAIEIGAAYAAPLATLMAATNAIPGEQTELQMLEVKLNEENVQYGVADPTMPLISETYLEQGAQLETILTDAHIKFVMGSITEEQWKAEVNTWLERGGAKIIAEYEEAYAKVNQ</sequence>
<reference evidence="8" key="1">
    <citation type="submission" date="2021-03" db="EMBL/GenBank/DDBJ databases">
        <title>Antimicrobial resistance genes in bacteria isolated from Japanese honey, and their potential for conferring macrolide and lincosamide resistance in the American foulbrood pathogen Paenibacillus larvae.</title>
        <authorList>
            <person name="Okamoto M."/>
            <person name="Kumagai M."/>
            <person name="Kanamori H."/>
            <person name="Takamatsu D."/>
        </authorList>
    </citation>
    <scope>NUCLEOTIDE SEQUENCE</scope>
    <source>
        <strain evidence="8">J40TS1</strain>
    </source>
</reference>
<dbReference type="AlphaFoldDB" id="A0A919YT30"/>
<evidence type="ECO:0000256" key="6">
    <source>
        <dbReference type="SAM" id="MobiDB-lite"/>
    </source>
</evidence>
<dbReference type="EMBL" id="BOSE01000003">
    <property type="protein sequence ID" value="GIP16383.1"/>
    <property type="molecule type" value="Genomic_DNA"/>
</dbReference>
<keyword evidence="4" id="KW-0564">Palmitate</keyword>
<feature type="chain" id="PRO_5038582089" evidence="7">
    <location>
        <begin position="31"/>
        <end position="524"/>
    </location>
</feature>
<dbReference type="PANTHER" id="PTHR43649">
    <property type="entry name" value="ARABINOSE-BINDING PROTEIN-RELATED"/>
    <property type="match status" value="1"/>
</dbReference>
<dbReference type="InterPro" id="IPR006059">
    <property type="entry name" value="SBP"/>
</dbReference>
<dbReference type="Proteomes" id="UP000683139">
    <property type="component" value="Unassembled WGS sequence"/>
</dbReference>
<gene>
    <name evidence="8" type="primary">ytcQ_1</name>
    <name evidence="8" type="ORF">J40TS1_20250</name>
</gene>
<dbReference type="RefSeq" id="WP_213514639.1">
    <property type="nucleotide sequence ID" value="NZ_BOSE01000003.1"/>
</dbReference>
<protein>
    <submittedName>
        <fullName evidence="8">ABC transporter peptide-binding protein YtcQ</fullName>
    </submittedName>
</protein>
<dbReference type="SUPFAM" id="SSF53850">
    <property type="entry name" value="Periplasmic binding protein-like II"/>
    <property type="match status" value="1"/>
</dbReference>
<feature type="signal peptide" evidence="7">
    <location>
        <begin position="1"/>
        <end position="30"/>
    </location>
</feature>
<comment type="caution">
    <text evidence="8">The sequence shown here is derived from an EMBL/GenBank/DDBJ whole genome shotgun (WGS) entry which is preliminary data.</text>
</comment>
<evidence type="ECO:0000313" key="9">
    <source>
        <dbReference type="Proteomes" id="UP000683139"/>
    </source>
</evidence>